<feature type="region of interest" description="Disordered" evidence="1">
    <location>
        <begin position="451"/>
        <end position="470"/>
    </location>
</feature>
<dbReference type="Proteomes" id="UP000216207">
    <property type="component" value="Unassembled WGS sequence"/>
</dbReference>
<dbReference type="PANTHER" id="PTHR43649">
    <property type="entry name" value="ARABINOSE-BINDING PROTEIN-RELATED"/>
    <property type="match status" value="1"/>
</dbReference>
<protein>
    <submittedName>
        <fullName evidence="2">Lactose ABC transporter substrate-binding protein</fullName>
    </submittedName>
</protein>
<organism evidence="2 3">
    <name type="scientific">Shouchella clausii</name>
    <name type="common">Alkalihalobacillus clausii</name>
    <dbReference type="NCBI Taxonomy" id="79880"/>
    <lineage>
        <taxon>Bacteria</taxon>
        <taxon>Bacillati</taxon>
        <taxon>Bacillota</taxon>
        <taxon>Bacilli</taxon>
        <taxon>Bacillales</taxon>
        <taxon>Bacillaceae</taxon>
        <taxon>Shouchella</taxon>
    </lineage>
</organism>
<proteinExistence type="predicted"/>
<dbReference type="AlphaFoldDB" id="A0A268NVN0"/>
<reference evidence="2 3" key="1">
    <citation type="submission" date="2017-07" db="EMBL/GenBank/DDBJ databases">
        <title>Isolation and whole genome analysis of endospore-forming bacteria from heroin.</title>
        <authorList>
            <person name="Kalinowski J."/>
            <person name="Ahrens B."/>
            <person name="Al-Dilaimi A."/>
            <person name="Winkler A."/>
            <person name="Wibberg D."/>
            <person name="Schleenbecker U."/>
            <person name="Ruckert C."/>
            <person name="Wolfel R."/>
            <person name="Grass G."/>
        </authorList>
    </citation>
    <scope>NUCLEOTIDE SEQUENCE [LARGE SCALE GENOMIC DNA]</scope>
    <source>
        <strain evidence="2 3">7539</strain>
    </source>
</reference>
<name>A0A268NVN0_SHOCL</name>
<dbReference type="Pfam" id="PF01547">
    <property type="entry name" value="SBP_bac_1"/>
    <property type="match status" value="1"/>
</dbReference>
<feature type="compositionally biased region" description="Polar residues" evidence="1">
    <location>
        <begin position="461"/>
        <end position="470"/>
    </location>
</feature>
<dbReference type="Gene3D" id="3.40.190.10">
    <property type="entry name" value="Periplasmic binding protein-like II"/>
    <property type="match status" value="2"/>
</dbReference>
<dbReference type="PANTHER" id="PTHR43649:SF11">
    <property type="entry name" value="ABC TRANSPORTER SUBSTRATE-BINDING PROTEIN YESO-RELATED"/>
    <property type="match status" value="1"/>
</dbReference>
<evidence type="ECO:0000313" key="2">
    <source>
        <dbReference type="EMBL" id="PAE87563.1"/>
    </source>
</evidence>
<evidence type="ECO:0000313" key="3">
    <source>
        <dbReference type="Proteomes" id="UP000216207"/>
    </source>
</evidence>
<dbReference type="InterPro" id="IPR006059">
    <property type="entry name" value="SBP"/>
</dbReference>
<evidence type="ECO:0000256" key="1">
    <source>
        <dbReference type="SAM" id="MobiDB-lite"/>
    </source>
</evidence>
<dbReference type="InterPro" id="IPR050490">
    <property type="entry name" value="Bact_solute-bd_prot1"/>
</dbReference>
<dbReference type="SUPFAM" id="SSF53850">
    <property type="entry name" value="Periplasmic binding protein-like II"/>
    <property type="match status" value="1"/>
</dbReference>
<sequence>MPKQPSSSGGKAKNKKMISRAFAKAASVEGREHRIKGGVVVKNKRSTVLYSTLALLAMAGCQVGTGGEDNGSTAGGDDVLRVAWWGGQERHTMTLEVIDLFEEKYPDISVEPEYTSWDNYWERLTTQAAGSNLPDVVQLDFTKMNEYISRNLLKDLAPLIEDGSIDLSNVDDVYQDVNTIDDAVYGISLGSNALGMLFNAEVFAEQGIELDEGYTYDDMKAAMLELKSALGDGFYGYDFNNTEFDLFFAYARQNGESVFNETGDGLGYSDETLVSYFQFIQGMIEEEAAPPHELTMEYIQGGDSTIADGTTSMLLIASNQIIGQQALTEAELDLKPLPEMEGGTEGNWIRPSMSFSISEHTNQAKNAALFIDFITNDPEANEILQAERGVPISAEIRSHLEGKVSPEVEKTFAYLEYVAENSAPADPLPPPGESEVRAAFLRVVESLKYGQTTPEDGAEQFRQQAESILK</sequence>
<comment type="caution">
    <text evidence="2">The sequence shown here is derived from an EMBL/GenBank/DDBJ whole genome shotgun (WGS) entry which is preliminary data.</text>
</comment>
<gene>
    <name evidence="2" type="ORF">CHH72_17755</name>
</gene>
<dbReference type="EMBL" id="NPCC01000033">
    <property type="protein sequence ID" value="PAE87563.1"/>
    <property type="molecule type" value="Genomic_DNA"/>
</dbReference>
<accession>A0A268NVN0</accession>